<comment type="caution">
    <text evidence="1">The sequence shown here is derived from an EMBL/GenBank/DDBJ whole genome shotgun (WGS) entry which is preliminary data.</text>
</comment>
<evidence type="ECO:0000313" key="1">
    <source>
        <dbReference type="EMBL" id="KAJ8424410.1"/>
    </source>
</evidence>
<dbReference type="PANTHER" id="PTHR35292">
    <property type="entry name" value="EXPRESSED PROTEIN"/>
    <property type="match status" value="1"/>
</dbReference>
<protein>
    <submittedName>
        <fullName evidence="1">Uncharacterized protein</fullName>
    </submittedName>
</protein>
<organism evidence="1 2">
    <name type="scientific">Carnegiea gigantea</name>
    <dbReference type="NCBI Taxonomy" id="171969"/>
    <lineage>
        <taxon>Eukaryota</taxon>
        <taxon>Viridiplantae</taxon>
        <taxon>Streptophyta</taxon>
        <taxon>Embryophyta</taxon>
        <taxon>Tracheophyta</taxon>
        <taxon>Spermatophyta</taxon>
        <taxon>Magnoliopsida</taxon>
        <taxon>eudicotyledons</taxon>
        <taxon>Gunneridae</taxon>
        <taxon>Pentapetalae</taxon>
        <taxon>Caryophyllales</taxon>
        <taxon>Cactineae</taxon>
        <taxon>Cactaceae</taxon>
        <taxon>Cactoideae</taxon>
        <taxon>Echinocereeae</taxon>
        <taxon>Carnegiea</taxon>
    </lineage>
</organism>
<reference evidence="1" key="1">
    <citation type="submission" date="2022-04" db="EMBL/GenBank/DDBJ databases">
        <title>Carnegiea gigantea Genome sequencing and assembly v2.</title>
        <authorList>
            <person name="Copetti D."/>
            <person name="Sanderson M.J."/>
            <person name="Burquez A."/>
            <person name="Wojciechowski M.F."/>
        </authorList>
    </citation>
    <scope>NUCLEOTIDE SEQUENCE</scope>
    <source>
        <strain evidence="1">SGP5-SGP5p</strain>
        <tissue evidence="1">Aerial part</tissue>
    </source>
</reference>
<keyword evidence="2" id="KW-1185">Reference proteome</keyword>
<dbReference type="OrthoDB" id="537257at2759"/>
<dbReference type="PANTHER" id="PTHR35292:SF3">
    <property type="entry name" value="EXPRESSED PROTEIN"/>
    <property type="match status" value="1"/>
</dbReference>
<accession>A0A9Q1GSN6</accession>
<name>A0A9Q1GSN6_9CARY</name>
<dbReference type="Proteomes" id="UP001153076">
    <property type="component" value="Unassembled WGS sequence"/>
</dbReference>
<gene>
    <name evidence="1" type="ORF">Cgig2_032081</name>
</gene>
<evidence type="ECO:0000313" key="2">
    <source>
        <dbReference type="Proteomes" id="UP001153076"/>
    </source>
</evidence>
<dbReference type="EMBL" id="JAKOGI010001684">
    <property type="protein sequence ID" value="KAJ8424410.1"/>
    <property type="molecule type" value="Genomic_DNA"/>
</dbReference>
<proteinExistence type="predicted"/>
<sequence length="224" mass="24908">MAARIVAAARQAASIARISAQSSNFIQRRGLAGAADHHGPPRVNCWQDPVNPSRWKGEHFVIVSLSGWGLLFFGGYKFFTRDKGNKEEVLLSAPVSPVRFHLSESAHFFEHSSLAAVLSVAFSELSLLKAAIPMSTEYKLCPNLLFLTLSLHLFPFECRLLPLEPKPLSNSSDISNFRPPLLKIRINLRDEFPGRVHTPSCEHLDLVLLLLKGGFYHLPLISQS</sequence>
<dbReference type="AlphaFoldDB" id="A0A9Q1GSN6"/>